<sequence>MAIREHADLLQEIPFDGWLVVEGVILDSTPASEIKELVGVDGVAGAYGVGLVATPGLAGLAVAAGDSARAPAAAAVVVFEPHRHPEARGRGFRK</sequence>
<reference evidence="1 2" key="1">
    <citation type="journal article" date="2016" name="DNA Res.">
        <title>The draft genome of MD-2 pineapple using hybrid error correction of long reads.</title>
        <authorList>
            <person name="Redwan R.M."/>
            <person name="Saidin A."/>
            <person name="Kumar S.V."/>
        </authorList>
    </citation>
    <scope>NUCLEOTIDE SEQUENCE [LARGE SCALE GENOMIC DNA]</scope>
    <source>
        <strain evidence="2">cv. MD2</strain>
        <tissue evidence="1">Leaf</tissue>
    </source>
</reference>
<evidence type="ECO:0000313" key="2">
    <source>
        <dbReference type="Proteomes" id="UP000092600"/>
    </source>
</evidence>
<dbReference type="AlphaFoldDB" id="A0A199USU1"/>
<proteinExistence type="predicted"/>
<gene>
    <name evidence="1" type="ORF">ACMD2_08566</name>
</gene>
<evidence type="ECO:0000313" key="1">
    <source>
        <dbReference type="EMBL" id="OAY67868.1"/>
    </source>
</evidence>
<organism evidence="1 2">
    <name type="scientific">Ananas comosus</name>
    <name type="common">Pineapple</name>
    <name type="synonym">Ananas ananas</name>
    <dbReference type="NCBI Taxonomy" id="4615"/>
    <lineage>
        <taxon>Eukaryota</taxon>
        <taxon>Viridiplantae</taxon>
        <taxon>Streptophyta</taxon>
        <taxon>Embryophyta</taxon>
        <taxon>Tracheophyta</taxon>
        <taxon>Spermatophyta</taxon>
        <taxon>Magnoliopsida</taxon>
        <taxon>Liliopsida</taxon>
        <taxon>Poales</taxon>
        <taxon>Bromeliaceae</taxon>
        <taxon>Bromelioideae</taxon>
        <taxon>Ananas</taxon>
    </lineage>
</organism>
<comment type="caution">
    <text evidence="1">The sequence shown here is derived from an EMBL/GenBank/DDBJ whole genome shotgun (WGS) entry which is preliminary data.</text>
</comment>
<accession>A0A199USU1</accession>
<name>A0A199USU1_ANACO</name>
<dbReference type="Proteomes" id="UP000092600">
    <property type="component" value="Unassembled WGS sequence"/>
</dbReference>
<protein>
    <submittedName>
        <fullName evidence="1">Uncharacterized protein</fullName>
    </submittedName>
</protein>
<dbReference type="EMBL" id="LSRQ01005232">
    <property type="protein sequence ID" value="OAY67868.1"/>
    <property type="molecule type" value="Genomic_DNA"/>
</dbReference>